<dbReference type="GO" id="GO:0005886">
    <property type="term" value="C:plasma membrane"/>
    <property type="evidence" value="ECO:0007669"/>
    <property type="project" value="UniProtKB-SubCell"/>
</dbReference>
<dbReference type="InterPro" id="IPR007554">
    <property type="entry name" value="Glycerophosphate_synth"/>
</dbReference>
<dbReference type="SUPFAM" id="SSF53756">
    <property type="entry name" value="UDP-Glycosyltransferase/glycogen phosphorylase"/>
    <property type="match status" value="1"/>
</dbReference>
<dbReference type="Proteomes" id="UP000050867">
    <property type="component" value="Unassembled WGS sequence"/>
</dbReference>
<keyword evidence="6" id="KW-0472">Membrane</keyword>
<dbReference type="InterPro" id="IPR043148">
    <property type="entry name" value="TagF_C"/>
</dbReference>
<evidence type="ECO:0000256" key="6">
    <source>
        <dbReference type="ARBA" id="ARBA00023136"/>
    </source>
</evidence>
<feature type="domain" description="Glycosyltransferase 2-like" evidence="8">
    <location>
        <begin position="5"/>
        <end position="116"/>
    </location>
</feature>
<feature type="compositionally biased region" description="Low complexity" evidence="7">
    <location>
        <begin position="736"/>
        <end position="750"/>
    </location>
</feature>
<evidence type="ECO:0000256" key="1">
    <source>
        <dbReference type="ARBA" id="ARBA00004202"/>
    </source>
</evidence>
<dbReference type="RefSeq" id="WP_018386073.1">
    <property type="nucleotide sequence ID" value="NZ_LLZU01000035.1"/>
</dbReference>
<dbReference type="InterPro" id="IPR029044">
    <property type="entry name" value="Nucleotide-diphossugar_trans"/>
</dbReference>
<dbReference type="CDD" id="cd00761">
    <property type="entry name" value="Glyco_tranf_GTA_type"/>
    <property type="match status" value="1"/>
</dbReference>
<dbReference type="PANTHER" id="PTHR37316:SF3">
    <property type="entry name" value="TEICHOIC ACID GLYCEROL-PHOSPHATE TRANSFERASE"/>
    <property type="match status" value="1"/>
</dbReference>
<reference evidence="9 10" key="1">
    <citation type="submission" date="2015-10" db="EMBL/GenBank/DDBJ databases">
        <title>Draft genome sequence of pyrrolomycin-producing Streptomyces vitaminophilus.</title>
        <authorList>
            <person name="Graham D.E."/>
            <person name="Mahan K.M."/>
            <person name="Klingeman D.M."/>
            <person name="Hettich R.L."/>
            <person name="Parry R.J."/>
        </authorList>
    </citation>
    <scope>NUCLEOTIDE SEQUENCE [LARGE SCALE GENOMIC DNA]</scope>
    <source>
        <strain evidence="9 10">ATCC 31673</strain>
    </source>
</reference>
<dbReference type="InterPro" id="IPR001173">
    <property type="entry name" value="Glyco_trans_2-like"/>
</dbReference>
<organism evidence="9 10">
    <name type="scientific">Wenjunlia vitaminophila</name>
    <name type="common">Streptomyces vitaminophilus</name>
    <dbReference type="NCBI Taxonomy" id="76728"/>
    <lineage>
        <taxon>Bacteria</taxon>
        <taxon>Bacillati</taxon>
        <taxon>Actinomycetota</taxon>
        <taxon>Actinomycetes</taxon>
        <taxon>Kitasatosporales</taxon>
        <taxon>Streptomycetaceae</taxon>
        <taxon>Wenjunlia</taxon>
    </lineage>
</organism>
<keyword evidence="10" id="KW-1185">Reference proteome</keyword>
<sequence length="773" mass="87137">MPRFSVVVPAYKVQGYLRACLDSVLTQSHTDLEVIAVDDCSPDGCGRIMDEFAARDSRVTAVHLERNVGLGPARNAGMDRACGDYLLFLDGDDTYAPGALEALAQRLDQTGDPDVLLFDYARTWWWGKVQRNRMAPLLQQSDPEVFTARERPELLDLLMVVWNKAYRADFVARHGFSFPPGYYEDTPWTFPVMLSAERIACLDRVCVHYRQRRQGNILRTPSRRHFDVFDQYDRVFAFLGSRPQLAVWHPFLYRKMTEHVLDVLAKPQRVPQESRREFFHQATSRYRLHRPPGHRFPVGVTGLKQYLVLQGAYPAFEALKATNKGHRALRRRSRKLARRLDRRGTRVYYRAQLRRPIDENLALYSAYWGKGYVCNPAAVHACAQRLAPQVRGVLVVSGKQVGTVPPGVEHVVAGTRQYWRMLARAKYTFNNVNFDNQVVKRPGTVHVQTQHGTPLKHMGIDQIGYPAAARRTNFGRMLTRSDRWDYCLSSNRHSSEIWEQAYPCGFEILEYGYPRNDVFYTARAEDVLGIRDALGIAPGRTAVLYAPTHRDYSRDFTPRIDIAGLCSALGPDFLVLLRAHHSYAESPEVRRLGELGCLLDVSAHRSVEELCLAADALLTDYSSIMFDYANLDRPIVVHADDWETYRATRGVYFDLLAAPPGPVTTTDAELVEVFRSGAWRDRRSAELRAAFRERFCEFDDGHAAERVVLKTLCQQDDVPPVMPLEDRTPAPSPTEALRLAAAARGPLAGADDTRPAGSGGPQAPAGAADGSAD</sequence>
<dbReference type="Gene3D" id="3.40.50.12580">
    <property type="match status" value="1"/>
</dbReference>
<feature type="region of interest" description="Disordered" evidence="7">
    <location>
        <begin position="718"/>
        <end position="773"/>
    </location>
</feature>
<evidence type="ECO:0000259" key="8">
    <source>
        <dbReference type="Pfam" id="PF00535"/>
    </source>
</evidence>
<evidence type="ECO:0000256" key="2">
    <source>
        <dbReference type="ARBA" id="ARBA00010488"/>
    </source>
</evidence>
<evidence type="ECO:0000256" key="3">
    <source>
        <dbReference type="ARBA" id="ARBA00022475"/>
    </source>
</evidence>
<dbReference type="AlphaFoldDB" id="A0A0T6LNJ0"/>
<dbReference type="EMBL" id="LLZU01000035">
    <property type="protein sequence ID" value="KRV47664.1"/>
    <property type="molecule type" value="Genomic_DNA"/>
</dbReference>
<evidence type="ECO:0000313" key="9">
    <source>
        <dbReference type="EMBL" id="KRV47664.1"/>
    </source>
</evidence>
<dbReference type="InterPro" id="IPR043149">
    <property type="entry name" value="TagF_N"/>
</dbReference>
<proteinExistence type="inferred from homology"/>
<dbReference type="FunFam" id="3.90.550.10:FF:000196">
    <property type="entry name" value="Glycosyl transferase"/>
    <property type="match status" value="1"/>
</dbReference>
<name>A0A0T6LNJ0_WENVI</name>
<evidence type="ECO:0000256" key="7">
    <source>
        <dbReference type="SAM" id="MobiDB-lite"/>
    </source>
</evidence>
<comment type="subcellular location">
    <subcellularLocation>
        <location evidence="1">Cell membrane</location>
        <topology evidence="1">Peripheral membrane protein</topology>
    </subcellularLocation>
</comment>
<dbReference type="GO" id="GO:0047355">
    <property type="term" value="F:CDP-glycerol glycerophosphotransferase activity"/>
    <property type="evidence" value="ECO:0007669"/>
    <property type="project" value="InterPro"/>
</dbReference>
<dbReference type="PANTHER" id="PTHR37316">
    <property type="entry name" value="TEICHOIC ACID GLYCEROL-PHOSPHATE PRIMASE"/>
    <property type="match status" value="1"/>
</dbReference>
<dbReference type="Gene3D" id="3.90.550.10">
    <property type="entry name" value="Spore Coat Polysaccharide Biosynthesis Protein SpsA, Chain A"/>
    <property type="match status" value="1"/>
</dbReference>
<dbReference type="Gene3D" id="3.40.50.11820">
    <property type="match status" value="1"/>
</dbReference>
<dbReference type="eggNOG" id="COG0463">
    <property type="taxonomic scope" value="Bacteria"/>
</dbReference>
<dbReference type="OrthoDB" id="3183633at2"/>
<dbReference type="Pfam" id="PF04464">
    <property type="entry name" value="Glyphos_transf"/>
    <property type="match status" value="1"/>
</dbReference>
<keyword evidence="5" id="KW-0777">Teichoic acid biosynthesis</keyword>
<comment type="similarity">
    <text evidence="2">Belongs to the CDP-glycerol glycerophosphotransferase family.</text>
</comment>
<comment type="caution">
    <text evidence="9">The sequence shown here is derived from an EMBL/GenBank/DDBJ whole genome shotgun (WGS) entry which is preliminary data.</text>
</comment>
<gene>
    <name evidence="9" type="ORF">AQ490_04535</name>
</gene>
<dbReference type="SUPFAM" id="SSF53448">
    <property type="entry name" value="Nucleotide-diphospho-sugar transferases"/>
    <property type="match status" value="1"/>
</dbReference>
<evidence type="ECO:0000256" key="4">
    <source>
        <dbReference type="ARBA" id="ARBA00022679"/>
    </source>
</evidence>
<protein>
    <submittedName>
        <fullName evidence="9">Glycosyl transferase</fullName>
    </submittedName>
</protein>
<evidence type="ECO:0000313" key="10">
    <source>
        <dbReference type="Proteomes" id="UP000050867"/>
    </source>
</evidence>
<keyword evidence="3" id="KW-1003">Cell membrane</keyword>
<dbReference type="Pfam" id="PF00535">
    <property type="entry name" value="Glycos_transf_2"/>
    <property type="match status" value="1"/>
</dbReference>
<dbReference type="eggNOG" id="COG1887">
    <property type="taxonomic scope" value="Bacteria"/>
</dbReference>
<dbReference type="GO" id="GO:0019350">
    <property type="term" value="P:teichoic acid biosynthetic process"/>
    <property type="evidence" value="ECO:0007669"/>
    <property type="project" value="UniProtKB-KW"/>
</dbReference>
<feature type="compositionally biased region" description="Low complexity" evidence="7">
    <location>
        <begin position="761"/>
        <end position="773"/>
    </location>
</feature>
<accession>A0A0T6LNJ0</accession>
<keyword evidence="4 9" id="KW-0808">Transferase</keyword>
<dbReference type="STRING" id="76728.AQ490_04535"/>
<dbReference type="InterPro" id="IPR051612">
    <property type="entry name" value="Teichoic_Acid_Biosynth"/>
</dbReference>
<evidence type="ECO:0000256" key="5">
    <source>
        <dbReference type="ARBA" id="ARBA00022944"/>
    </source>
</evidence>